<keyword evidence="2" id="KW-0732">Signal</keyword>
<keyword evidence="1" id="KW-0472">Membrane</keyword>
<feature type="transmembrane region" description="Helical" evidence="1">
    <location>
        <begin position="59"/>
        <end position="79"/>
    </location>
</feature>
<name>A0A934IT22_9HYPH</name>
<feature type="transmembrane region" description="Helical" evidence="1">
    <location>
        <begin position="32"/>
        <end position="52"/>
    </location>
</feature>
<feature type="chain" id="PRO_5037167021" evidence="2">
    <location>
        <begin position="23"/>
        <end position="122"/>
    </location>
</feature>
<reference evidence="3" key="1">
    <citation type="submission" date="2020-12" db="EMBL/GenBank/DDBJ databases">
        <title>Devosia sp. MSA67 isolated from Mo River.</title>
        <authorList>
            <person name="Ma F."/>
            <person name="Zi Z."/>
        </authorList>
    </citation>
    <scope>NUCLEOTIDE SEQUENCE</scope>
    <source>
        <strain evidence="3">MSA67</strain>
    </source>
</reference>
<dbReference type="EMBL" id="JAEKMH010000001">
    <property type="protein sequence ID" value="MBJ3783802.1"/>
    <property type="molecule type" value="Genomic_DNA"/>
</dbReference>
<evidence type="ECO:0000313" key="4">
    <source>
        <dbReference type="Proteomes" id="UP000602124"/>
    </source>
</evidence>
<gene>
    <name evidence="3" type="ORF">JEQ47_03630</name>
</gene>
<dbReference type="Proteomes" id="UP000602124">
    <property type="component" value="Unassembled WGS sequence"/>
</dbReference>
<keyword evidence="1" id="KW-1133">Transmembrane helix</keyword>
<accession>A0A934IT22</accession>
<keyword evidence="1" id="KW-0812">Transmembrane</keyword>
<evidence type="ECO:0000256" key="1">
    <source>
        <dbReference type="SAM" id="Phobius"/>
    </source>
</evidence>
<sequence>MLAARVFLVLAGLLGAAGVAAAAGASHGESRNLSAIAMIFLAHAPVLLVLALYGRGRMLLAAGFLLAIGTALFGADLAMRECLGHGLFPGATPLAGGAMILGWLALAVAGLFGRFGSRLNKD</sequence>
<comment type="caution">
    <text evidence="3">The sequence shown here is derived from an EMBL/GenBank/DDBJ whole genome shotgun (WGS) entry which is preliminary data.</text>
</comment>
<evidence type="ECO:0000256" key="2">
    <source>
        <dbReference type="SAM" id="SignalP"/>
    </source>
</evidence>
<keyword evidence="4" id="KW-1185">Reference proteome</keyword>
<protein>
    <submittedName>
        <fullName evidence="3">DUF423 domain-containing protein</fullName>
    </submittedName>
</protein>
<proteinExistence type="predicted"/>
<feature type="transmembrane region" description="Helical" evidence="1">
    <location>
        <begin position="91"/>
        <end position="112"/>
    </location>
</feature>
<dbReference type="RefSeq" id="WP_198875718.1">
    <property type="nucleotide sequence ID" value="NZ_JAEKMH010000001.1"/>
</dbReference>
<evidence type="ECO:0000313" key="3">
    <source>
        <dbReference type="EMBL" id="MBJ3783802.1"/>
    </source>
</evidence>
<dbReference type="AlphaFoldDB" id="A0A934IT22"/>
<organism evidence="3 4">
    <name type="scientific">Devosia sediminis</name>
    <dbReference type="NCBI Taxonomy" id="2798801"/>
    <lineage>
        <taxon>Bacteria</taxon>
        <taxon>Pseudomonadati</taxon>
        <taxon>Pseudomonadota</taxon>
        <taxon>Alphaproteobacteria</taxon>
        <taxon>Hyphomicrobiales</taxon>
        <taxon>Devosiaceae</taxon>
        <taxon>Devosia</taxon>
    </lineage>
</organism>
<feature type="signal peptide" evidence="2">
    <location>
        <begin position="1"/>
        <end position="22"/>
    </location>
</feature>